<dbReference type="AlphaFoldDB" id="A0A938XXE3"/>
<sequence length="347" mass="38943">MEIQTSQINLSSTHKFKSEYTKEESLKVWTRRPNRGRGRGQSDQVKLSDEAQKKLAKSQQGEKSEQAQEIVFEMSEEDKFKLELLKDMLEKIKGEKVEIEIAEKIVIKADKVVIKNQGLENKEKEKNWAVEYKYHESYTEEESTSFKAAGTVKTKDGRKIDFALNLAMNRKFSQEKNIRLVAGNKKLIDPLVLNLDGGAVELNSDKIEFDLNSDGQEEEIATLKSGSAFLALDKNKDGQINNGGELFGPTSGQGFAELAKYDDDNNQWIDEGDKIFSQLQLWAGQEKDGGLISLQDAGVGAIHLNSVSTPFELQDEQNQEQGVINRSSIYLTESGEAKTIQKIDLKA</sequence>
<feature type="compositionally biased region" description="Basic residues" evidence="1">
    <location>
        <begin position="29"/>
        <end position="38"/>
    </location>
</feature>
<comment type="caution">
    <text evidence="2">The sequence shown here is derived from an EMBL/GenBank/DDBJ whole genome shotgun (WGS) entry which is preliminary data.</text>
</comment>
<proteinExistence type="predicted"/>
<dbReference type="PANTHER" id="PTHR39431">
    <property type="entry name" value="FRPA/C-RELATED PROTEIN"/>
    <property type="match status" value="1"/>
</dbReference>
<dbReference type="PANTHER" id="PTHR39431:SF1">
    <property type="entry name" value="FRPA_C-RELATED PROTEIN"/>
    <property type="match status" value="1"/>
</dbReference>
<evidence type="ECO:0000256" key="1">
    <source>
        <dbReference type="SAM" id="MobiDB-lite"/>
    </source>
</evidence>
<name>A0A938XXE3_9FIRM</name>
<evidence type="ECO:0008006" key="4">
    <source>
        <dbReference type="Google" id="ProtNLM"/>
    </source>
</evidence>
<protein>
    <recommendedName>
        <fullName evidence="4">VCBS repeat-containing protein</fullName>
    </recommendedName>
</protein>
<evidence type="ECO:0000313" key="2">
    <source>
        <dbReference type="EMBL" id="MBM7557055.1"/>
    </source>
</evidence>
<feature type="region of interest" description="Disordered" evidence="1">
    <location>
        <begin position="27"/>
        <end position="68"/>
    </location>
</feature>
<evidence type="ECO:0000313" key="3">
    <source>
        <dbReference type="Proteomes" id="UP000774000"/>
    </source>
</evidence>
<dbReference type="EMBL" id="JAFBDQ010000009">
    <property type="protein sequence ID" value="MBM7557055.1"/>
    <property type="molecule type" value="Genomic_DNA"/>
</dbReference>
<reference evidence="2" key="1">
    <citation type="submission" date="2021-01" db="EMBL/GenBank/DDBJ databases">
        <title>Genomic Encyclopedia of Type Strains, Phase IV (KMG-IV): sequencing the most valuable type-strain genomes for metagenomic binning, comparative biology and taxonomic classification.</title>
        <authorList>
            <person name="Goeker M."/>
        </authorList>
    </citation>
    <scope>NUCLEOTIDE SEQUENCE</scope>
    <source>
        <strain evidence="2">DSM 23230</strain>
    </source>
</reference>
<gene>
    <name evidence="2" type="ORF">JOC47_001909</name>
</gene>
<keyword evidence="3" id="KW-1185">Reference proteome</keyword>
<dbReference type="Proteomes" id="UP000774000">
    <property type="component" value="Unassembled WGS sequence"/>
</dbReference>
<accession>A0A938XXE3</accession>
<dbReference type="RefSeq" id="WP_204701824.1">
    <property type="nucleotide sequence ID" value="NZ_JAFBDQ010000009.1"/>
</dbReference>
<organism evidence="2 3">
    <name type="scientific">Halanaerobacter jeridensis</name>
    <dbReference type="NCBI Taxonomy" id="706427"/>
    <lineage>
        <taxon>Bacteria</taxon>
        <taxon>Bacillati</taxon>
        <taxon>Bacillota</taxon>
        <taxon>Clostridia</taxon>
        <taxon>Halanaerobiales</taxon>
        <taxon>Halobacteroidaceae</taxon>
        <taxon>Halanaerobacter</taxon>
    </lineage>
</organism>